<protein>
    <submittedName>
        <fullName evidence="2">Uncharacterized protein</fullName>
    </submittedName>
</protein>
<evidence type="ECO:0000313" key="3">
    <source>
        <dbReference type="Proteomes" id="UP001183629"/>
    </source>
</evidence>
<dbReference type="Proteomes" id="UP001183629">
    <property type="component" value="Unassembled WGS sequence"/>
</dbReference>
<dbReference type="AlphaFoldDB" id="A0AAE4CVG6"/>
<dbReference type="EMBL" id="JAVDYC010000001">
    <property type="protein sequence ID" value="MDR7325407.1"/>
    <property type="molecule type" value="Genomic_DNA"/>
</dbReference>
<evidence type="ECO:0000313" key="2">
    <source>
        <dbReference type="EMBL" id="MDR7325407.1"/>
    </source>
</evidence>
<organism evidence="2 3">
    <name type="scientific">Catenuloplanes niger</name>
    <dbReference type="NCBI Taxonomy" id="587534"/>
    <lineage>
        <taxon>Bacteria</taxon>
        <taxon>Bacillati</taxon>
        <taxon>Actinomycetota</taxon>
        <taxon>Actinomycetes</taxon>
        <taxon>Micromonosporales</taxon>
        <taxon>Micromonosporaceae</taxon>
        <taxon>Catenuloplanes</taxon>
    </lineage>
</organism>
<proteinExistence type="predicted"/>
<feature type="region of interest" description="Disordered" evidence="1">
    <location>
        <begin position="23"/>
        <end position="48"/>
    </location>
</feature>
<comment type="caution">
    <text evidence="2">The sequence shown here is derived from an EMBL/GenBank/DDBJ whole genome shotgun (WGS) entry which is preliminary data.</text>
</comment>
<gene>
    <name evidence="2" type="ORF">J2S44_005657</name>
</gene>
<name>A0AAE4CVG6_9ACTN</name>
<reference evidence="2 3" key="1">
    <citation type="submission" date="2023-07" db="EMBL/GenBank/DDBJ databases">
        <title>Sequencing the genomes of 1000 actinobacteria strains.</title>
        <authorList>
            <person name="Klenk H.-P."/>
        </authorList>
    </citation>
    <scope>NUCLEOTIDE SEQUENCE [LARGE SCALE GENOMIC DNA]</scope>
    <source>
        <strain evidence="2 3">DSM 44711</strain>
    </source>
</reference>
<evidence type="ECO:0000256" key="1">
    <source>
        <dbReference type="SAM" id="MobiDB-lite"/>
    </source>
</evidence>
<keyword evidence="3" id="KW-1185">Reference proteome</keyword>
<sequence>MVFISASCRSDISFPLSSAAKNRARSRWSETTAPAAPAQVSDQPVASM</sequence>
<accession>A0AAE4CVG6</accession>